<reference evidence="5 6" key="1">
    <citation type="submission" date="2023-12" db="EMBL/GenBank/DDBJ databases">
        <title>Novel species of the genus Arcicella isolated from rivers.</title>
        <authorList>
            <person name="Lu H."/>
        </authorList>
    </citation>
    <scope>NUCLEOTIDE SEQUENCE [LARGE SCALE GENOMIC DNA]</scope>
    <source>
        <strain evidence="5 6">KCTC 23307</strain>
    </source>
</reference>
<feature type="domain" description="HTH araC/xylS-type" evidence="4">
    <location>
        <begin position="204"/>
        <end position="302"/>
    </location>
</feature>
<dbReference type="Gene3D" id="1.10.10.60">
    <property type="entry name" value="Homeodomain-like"/>
    <property type="match status" value="1"/>
</dbReference>
<keyword evidence="6" id="KW-1185">Reference proteome</keyword>
<gene>
    <name evidence="5" type="ORF">VB248_05155</name>
</gene>
<evidence type="ECO:0000259" key="4">
    <source>
        <dbReference type="PROSITE" id="PS01124"/>
    </source>
</evidence>
<evidence type="ECO:0000256" key="2">
    <source>
        <dbReference type="ARBA" id="ARBA00023125"/>
    </source>
</evidence>
<dbReference type="SUPFAM" id="SSF46689">
    <property type="entry name" value="Homeodomain-like"/>
    <property type="match status" value="1"/>
</dbReference>
<organism evidence="5 6">
    <name type="scientific">Arcicella rigui</name>
    <dbReference type="NCBI Taxonomy" id="797020"/>
    <lineage>
        <taxon>Bacteria</taxon>
        <taxon>Pseudomonadati</taxon>
        <taxon>Bacteroidota</taxon>
        <taxon>Cytophagia</taxon>
        <taxon>Cytophagales</taxon>
        <taxon>Flectobacillaceae</taxon>
        <taxon>Arcicella</taxon>
    </lineage>
</organism>
<dbReference type="Pfam" id="PF12833">
    <property type="entry name" value="HTH_18"/>
    <property type="match status" value="1"/>
</dbReference>
<evidence type="ECO:0000256" key="3">
    <source>
        <dbReference type="ARBA" id="ARBA00023163"/>
    </source>
</evidence>
<evidence type="ECO:0000313" key="5">
    <source>
        <dbReference type="EMBL" id="MEA5138504.1"/>
    </source>
</evidence>
<dbReference type="PANTHER" id="PTHR43280">
    <property type="entry name" value="ARAC-FAMILY TRANSCRIPTIONAL REGULATOR"/>
    <property type="match status" value="1"/>
</dbReference>
<dbReference type="InterPro" id="IPR009057">
    <property type="entry name" value="Homeodomain-like_sf"/>
</dbReference>
<evidence type="ECO:0000256" key="1">
    <source>
        <dbReference type="ARBA" id="ARBA00023015"/>
    </source>
</evidence>
<dbReference type="Proteomes" id="UP001302949">
    <property type="component" value="Unassembled WGS sequence"/>
</dbReference>
<sequence length="303" mass="36185">MDRQEKIPVLRPEDLNDFHYKTIKWQPTISETKHKHYHVNRIENFIGNFSFPLPPHRKTVHDFIYLKKGYSRRSKGLNKYDFWASELFFLPAFQITEHVEMSKDTEGFYLHFDEKLFPFLPKNYLNDTYRFFQLQSNPVIKISDDSKLYIEQILERLLNLYEDDTKEMNMNLVATYLLAFFEEIKKELPSELKKKKNAYFQITEQFKNALALHIYQKQTVADYAQILNITPNYLNKCVKNSTNRTAQDLLNEMLTLEAKTLLKFSNLQISEIAVKLFDQTPSNFSRFFKSQTGITPKQYLEMY</sequence>
<dbReference type="PANTHER" id="PTHR43280:SF32">
    <property type="entry name" value="TRANSCRIPTIONAL REGULATORY PROTEIN"/>
    <property type="match status" value="1"/>
</dbReference>
<evidence type="ECO:0000313" key="6">
    <source>
        <dbReference type="Proteomes" id="UP001302949"/>
    </source>
</evidence>
<keyword evidence="1" id="KW-0805">Transcription regulation</keyword>
<dbReference type="PROSITE" id="PS01124">
    <property type="entry name" value="HTH_ARAC_FAMILY_2"/>
    <property type="match status" value="1"/>
</dbReference>
<comment type="caution">
    <text evidence="5">The sequence shown here is derived from an EMBL/GenBank/DDBJ whole genome shotgun (WGS) entry which is preliminary data.</text>
</comment>
<name>A0ABU5Q7Y8_9BACT</name>
<dbReference type="RefSeq" id="WP_323295673.1">
    <property type="nucleotide sequence ID" value="NZ_JAYFUM010000006.1"/>
</dbReference>
<dbReference type="SMART" id="SM00342">
    <property type="entry name" value="HTH_ARAC"/>
    <property type="match status" value="1"/>
</dbReference>
<dbReference type="EMBL" id="JAYFUM010000006">
    <property type="protein sequence ID" value="MEA5138504.1"/>
    <property type="molecule type" value="Genomic_DNA"/>
</dbReference>
<protein>
    <submittedName>
        <fullName evidence="5">Helix-turn-helix transcriptional regulator</fullName>
    </submittedName>
</protein>
<keyword evidence="3" id="KW-0804">Transcription</keyword>
<dbReference type="InterPro" id="IPR018060">
    <property type="entry name" value="HTH_AraC"/>
</dbReference>
<keyword evidence="2" id="KW-0238">DNA-binding</keyword>
<accession>A0ABU5Q7Y8</accession>
<proteinExistence type="predicted"/>